<organism evidence="1 2">
    <name type="scientific">Lentinula guzmanii</name>
    <dbReference type="NCBI Taxonomy" id="2804957"/>
    <lineage>
        <taxon>Eukaryota</taxon>
        <taxon>Fungi</taxon>
        <taxon>Dikarya</taxon>
        <taxon>Basidiomycota</taxon>
        <taxon>Agaricomycotina</taxon>
        <taxon>Agaricomycetes</taxon>
        <taxon>Agaricomycetidae</taxon>
        <taxon>Agaricales</taxon>
        <taxon>Marasmiineae</taxon>
        <taxon>Omphalotaceae</taxon>
        <taxon>Lentinula</taxon>
    </lineage>
</organism>
<proteinExistence type="predicted"/>
<dbReference type="Proteomes" id="UP001176059">
    <property type="component" value="Unassembled WGS sequence"/>
</dbReference>
<keyword evidence="2" id="KW-1185">Reference proteome</keyword>
<reference evidence="1" key="1">
    <citation type="submission" date="2022-08" db="EMBL/GenBank/DDBJ databases">
        <authorList>
            <consortium name="DOE Joint Genome Institute"/>
            <person name="Min B."/>
            <person name="Sierra-Patev S."/>
            <person name="Naranjo-Ortiz M."/>
            <person name="Looney B."/>
            <person name="Konkel Z."/>
            <person name="Slot J.C."/>
            <person name="Sakamoto Y."/>
            <person name="Steenwyk J.L."/>
            <person name="Rokas A."/>
            <person name="Carro J."/>
            <person name="Camarero S."/>
            <person name="Ferreira P."/>
            <person name="Molpeceres G."/>
            <person name="Ruiz-duenas F.J."/>
            <person name="Serrano A."/>
            <person name="Henrissat B."/>
            <person name="Drula E."/>
            <person name="Hughes K.W."/>
            <person name="Mata J.L."/>
            <person name="Ishikawa N.K."/>
            <person name="Vargas-Isla R."/>
            <person name="Ushijima S."/>
            <person name="Smith C.A."/>
            <person name="Ahrendt S."/>
            <person name="Andreopoulos W."/>
            <person name="He G."/>
            <person name="LaButti K."/>
            <person name="Lipzen A."/>
            <person name="Ng V."/>
            <person name="Riley R."/>
            <person name="Sandor L."/>
            <person name="Barry K."/>
            <person name="Martinez A.T."/>
            <person name="Xiao Y."/>
            <person name="Gibbons J.G."/>
            <person name="Terashima K."/>
            <person name="Hibbett D.S."/>
            <person name="Grigoriev I.V."/>
        </authorList>
    </citation>
    <scope>NUCLEOTIDE SEQUENCE</scope>
    <source>
        <strain evidence="1">ET3784</strain>
    </source>
</reference>
<name>A0AA38JFZ7_9AGAR</name>
<reference evidence="1" key="2">
    <citation type="journal article" date="2023" name="Proc. Natl. Acad. Sci. U.S.A.">
        <title>A global phylogenomic analysis of the shiitake genus Lentinula.</title>
        <authorList>
            <person name="Sierra-Patev S."/>
            <person name="Min B."/>
            <person name="Naranjo-Ortiz M."/>
            <person name="Looney B."/>
            <person name="Konkel Z."/>
            <person name="Slot J.C."/>
            <person name="Sakamoto Y."/>
            <person name="Steenwyk J.L."/>
            <person name="Rokas A."/>
            <person name="Carro J."/>
            <person name="Camarero S."/>
            <person name="Ferreira P."/>
            <person name="Molpeceres G."/>
            <person name="Ruiz-Duenas F.J."/>
            <person name="Serrano A."/>
            <person name="Henrissat B."/>
            <person name="Drula E."/>
            <person name="Hughes K.W."/>
            <person name="Mata J.L."/>
            <person name="Ishikawa N.K."/>
            <person name="Vargas-Isla R."/>
            <person name="Ushijima S."/>
            <person name="Smith C.A."/>
            <person name="Donoghue J."/>
            <person name="Ahrendt S."/>
            <person name="Andreopoulos W."/>
            <person name="He G."/>
            <person name="LaButti K."/>
            <person name="Lipzen A."/>
            <person name="Ng V."/>
            <person name="Riley R."/>
            <person name="Sandor L."/>
            <person name="Barry K."/>
            <person name="Martinez A.T."/>
            <person name="Xiao Y."/>
            <person name="Gibbons J.G."/>
            <person name="Terashima K."/>
            <person name="Grigoriev I.V."/>
            <person name="Hibbett D."/>
        </authorList>
    </citation>
    <scope>NUCLEOTIDE SEQUENCE</scope>
    <source>
        <strain evidence="1">ET3784</strain>
    </source>
</reference>
<evidence type="ECO:0000313" key="1">
    <source>
        <dbReference type="EMBL" id="KAJ3727256.1"/>
    </source>
</evidence>
<gene>
    <name evidence="1" type="ORF">DFJ43DRAFT_554901</name>
</gene>
<accession>A0AA38JFZ7</accession>
<comment type="caution">
    <text evidence="1">The sequence shown here is derived from an EMBL/GenBank/DDBJ whole genome shotgun (WGS) entry which is preliminary data.</text>
</comment>
<dbReference type="EMBL" id="JANVFO010000042">
    <property type="protein sequence ID" value="KAJ3727256.1"/>
    <property type="molecule type" value="Genomic_DNA"/>
</dbReference>
<dbReference type="AlphaFoldDB" id="A0AA38JFZ7"/>
<evidence type="ECO:0000313" key="2">
    <source>
        <dbReference type="Proteomes" id="UP001176059"/>
    </source>
</evidence>
<protein>
    <submittedName>
        <fullName evidence="1">Uncharacterized protein</fullName>
    </submittedName>
</protein>
<sequence>MRIDGNQSDNFTGSLLSTSTGVVAAHCDYCLMLSAQVASSLMYEKLHVYYYYYHGHHHLLSSISTGFCQIETVLLEESSIVIRVRSSLQQMSVQDRHISATDAAKDVPISKTRATIVLDPAQFESTADQWDLPVVKTASLTSNRPRIENELVSRWSDTKHRSTKCSNDLCSSFVALPSGAIQTRRNEVLGGYLKGRALSCSIQEELLPLTMMKTAKEIAQLMLDAVSGEVLPPCSYP</sequence>